<dbReference type="InParanoid" id="A0A0H2RVM5"/>
<organism evidence="1 2">
    <name type="scientific">Schizopora paradoxa</name>
    <dbReference type="NCBI Taxonomy" id="27342"/>
    <lineage>
        <taxon>Eukaryota</taxon>
        <taxon>Fungi</taxon>
        <taxon>Dikarya</taxon>
        <taxon>Basidiomycota</taxon>
        <taxon>Agaricomycotina</taxon>
        <taxon>Agaricomycetes</taxon>
        <taxon>Hymenochaetales</taxon>
        <taxon>Schizoporaceae</taxon>
        <taxon>Schizopora</taxon>
    </lineage>
</organism>
<accession>A0A0H2RVM5</accession>
<proteinExistence type="predicted"/>
<evidence type="ECO:0000313" key="2">
    <source>
        <dbReference type="Proteomes" id="UP000053477"/>
    </source>
</evidence>
<sequence length="358" mass="40416">MPPGSRSDLIPTKKSSLGWRRPIVPIGRREISIRNIQATQRAVRKELSSKKSEIALRLITCNEELQRTYGRIRASIPKPTATQAEFMNDWRRLTNKYDQAVSQTRLFAVDGASTIADFLTSVLPYLLDPENSVEDRSAQVEAYLRLLLSAGAREDVLKPKLSEVIDEMDRFQERWSTNTDFSALLEPSNIARGNVRSLLATTQPDGRMNTFFDNSTLPGFMTAMSGLLSKDLVGRMSGLLDGENRSRIEDLEHLSIDPNAQRPSNTFDCFMDVRNILRMDLEASAKRIQEGRMDASSVNLEGRDKIVMVFYKDMETALKDFASLLSNGAQGDIPQLNVPDGANRSKIAQFFRRFWSKK</sequence>
<protein>
    <submittedName>
        <fullName evidence="1">Uncharacterized protein</fullName>
    </submittedName>
</protein>
<gene>
    <name evidence="1" type="ORF">SCHPADRAFT_997349</name>
</gene>
<reference evidence="1 2" key="1">
    <citation type="submission" date="2015-04" db="EMBL/GenBank/DDBJ databases">
        <title>Complete genome sequence of Schizopora paradoxa KUC8140, a cosmopolitan wood degrader in East Asia.</title>
        <authorList>
            <consortium name="DOE Joint Genome Institute"/>
            <person name="Min B."/>
            <person name="Park H."/>
            <person name="Jang Y."/>
            <person name="Kim J.-J."/>
            <person name="Kim K.H."/>
            <person name="Pangilinan J."/>
            <person name="Lipzen A."/>
            <person name="Riley R."/>
            <person name="Grigoriev I.V."/>
            <person name="Spatafora J.W."/>
            <person name="Choi I.-G."/>
        </authorList>
    </citation>
    <scope>NUCLEOTIDE SEQUENCE [LARGE SCALE GENOMIC DNA]</scope>
    <source>
        <strain evidence="1 2">KUC8140</strain>
    </source>
</reference>
<dbReference type="EMBL" id="KQ085959">
    <property type="protein sequence ID" value="KLO13453.1"/>
    <property type="molecule type" value="Genomic_DNA"/>
</dbReference>
<dbReference type="Proteomes" id="UP000053477">
    <property type="component" value="Unassembled WGS sequence"/>
</dbReference>
<name>A0A0H2RVM5_9AGAM</name>
<dbReference type="AlphaFoldDB" id="A0A0H2RVM5"/>
<keyword evidence="2" id="KW-1185">Reference proteome</keyword>
<evidence type="ECO:0000313" key="1">
    <source>
        <dbReference type="EMBL" id="KLO13453.1"/>
    </source>
</evidence>